<reference evidence="2 3" key="1">
    <citation type="journal article" date="2022" name="Nat. Plants">
        <title>Genomes of leafy and leafless Platanthera orchids illuminate the evolution of mycoheterotrophy.</title>
        <authorList>
            <person name="Li M.H."/>
            <person name="Liu K.W."/>
            <person name="Li Z."/>
            <person name="Lu H.C."/>
            <person name="Ye Q.L."/>
            <person name="Zhang D."/>
            <person name="Wang J.Y."/>
            <person name="Li Y.F."/>
            <person name="Zhong Z.M."/>
            <person name="Liu X."/>
            <person name="Yu X."/>
            <person name="Liu D.K."/>
            <person name="Tu X.D."/>
            <person name="Liu B."/>
            <person name="Hao Y."/>
            <person name="Liao X.Y."/>
            <person name="Jiang Y.T."/>
            <person name="Sun W.H."/>
            <person name="Chen J."/>
            <person name="Chen Y.Q."/>
            <person name="Ai Y."/>
            <person name="Zhai J.W."/>
            <person name="Wu S.S."/>
            <person name="Zhou Z."/>
            <person name="Hsiao Y.Y."/>
            <person name="Wu W.L."/>
            <person name="Chen Y.Y."/>
            <person name="Lin Y.F."/>
            <person name="Hsu J.L."/>
            <person name="Li C.Y."/>
            <person name="Wang Z.W."/>
            <person name="Zhao X."/>
            <person name="Zhong W.Y."/>
            <person name="Ma X.K."/>
            <person name="Ma L."/>
            <person name="Huang J."/>
            <person name="Chen G.Z."/>
            <person name="Huang M.Z."/>
            <person name="Huang L."/>
            <person name="Peng D.H."/>
            <person name="Luo Y.B."/>
            <person name="Zou S.Q."/>
            <person name="Chen S.P."/>
            <person name="Lan S."/>
            <person name="Tsai W.C."/>
            <person name="Van de Peer Y."/>
            <person name="Liu Z.J."/>
        </authorList>
    </citation>
    <scope>NUCLEOTIDE SEQUENCE [LARGE SCALE GENOMIC DNA]</scope>
    <source>
        <strain evidence="2">Lor287</strain>
    </source>
</reference>
<evidence type="ECO:0000313" key="2">
    <source>
        <dbReference type="EMBL" id="KAK8951088.1"/>
    </source>
</evidence>
<evidence type="ECO:0000313" key="3">
    <source>
        <dbReference type="Proteomes" id="UP001418222"/>
    </source>
</evidence>
<comment type="caution">
    <text evidence="2">The sequence shown here is derived from an EMBL/GenBank/DDBJ whole genome shotgun (WGS) entry which is preliminary data.</text>
</comment>
<organism evidence="2 3">
    <name type="scientific">Platanthera zijinensis</name>
    <dbReference type="NCBI Taxonomy" id="2320716"/>
    <lineage>
        <taxon>Eukaryota</taxon>
        <taxon>Viridiplantae</taxon>
        <taxon>Streptophyta</taxon>
        <taxon>Embryophyta</taxon>
        <taxon>Tracheophyta</taxon>
        <taxon>Spermatophyta</taxon>
        <taxon>Magnoliopsida</taxon>
        <taxon>Liliopsida</taxon>
        <taxon>Asparagales</taxon>
        <taxon>Orchidaceae</taxon>
        <taxon>Orchidoideae</taxon>
        <taxon>Orchideae</taxon>
        <taxon>Orchidinae</taxon>
        <taxon>Platanthera</taxon>
    </lineage>
</organism>
<dbReference type="EMBL" id="JBBWWQ010000003">
    <property type="protein sequence ID" value="KAK8951088.1"/>
    <property type="molecule type" value="Genomic_DNA"/>
</dbReference>
<dbReference type="Proteomes" id="UP001418222">
    <property type="component" value="Unassembled WGS sequence"/>
</dbReference>
<protein>
    <submittedName>
        <fullName evidence="2">Uncharacterized protein</fullName>
    </submittedName>
</protein>
<sequence>MIIGGDSKKTIQVLFDESSSKSMTIEDCQFNAIQLTSLLFNSYETSNELLPSNVCISQYDDTCANVKVDDSNSYSLSGENLSLCNAASPQTNSPKLINSVSEEIMVDTKAIPSLLISHGECRIPENVHVDNSEKNSLELHFDYEEHSSDSTIDTDHAIGLEKVDLLGDDDSQYEDGELRESVLNSCGEDEAEHVNCQFDISGNSSSPKFPLPGSRNAVTATVVKVESNGFVVAPNETVIIDSDGDFHMLAEVSNSRNVSPGKCFNAGRGRDSRYGSRLFSPGHANRYHSPILDSRIDSQSLQHSSSRRQHSFSPHRRPPHLACELTRSPSRSRTRSPHTWTSPRARNDRRISAIHNMKRQSRSPPNFKPQRRIPTQRSPQYRGGSINAGFCH</sequence>
<dbReference type="PANTHER" id="PTHR34536:SF6">
    <property type="entry name" value="DENTIN SIALOPHOSPHOPROTEIN-LIKE PROTEIN"/>
    <property type="match status" value="1"/>
</dbReference>
<name>A0AAP0GC60_9ASPA</name>
<gene>
    <name evidence="2" type="ORF">KSP39_PZI004374</name>
</gene>
<proteinExistence type="predicted"/>
<feature type="region of interest" description="Disordered" evidence="1">
    <location>
        <begin position="257"/>
        <end position="392"/>
    </location>
</feature>
<dbReference type="PANTHER" id="PTHR34536">
    <property type="entry name" value="DENTIN SIALOPHOSPHOPROTEIN-LIKE PROTEIN"/>
    <property type="match status" value="1"/>
</dbReference>
<feature type="compositionally biased region" description="Basic residues" evidence="1">
    <location>
        <begin position="305"/>
        <end position="319"/>
    </location>
</feature>
<accession>A0AAP0GC60</accession>
<dbReference type="AlphaFoldDB" id="A0AAP0GC60"/>
<keyword evidence="3" id="KW-1185">Reference proteome</keyword>
<evidence type="ECO:0000256" key="1">
    <source>
        <dbReference type="SAM" id="MobiDB-lite"/>
    </source>
</evidence>